<comment type="caution">
    <text evidence="2">The sequence shown here is derived from an EMBL/GenBank/DDBJ whole genome shotgun (WGS) entry which is preliminary data.</text>
</comment>
<evidence type="ECO:0000313" key="4">
    <source>
        <dbReference type="Proteomes" id="UP000260862"/>
    </source>
</evidence>
<name>A0A3E4N2G4_9BACT</name>
<organism evidence="2 4">
    <name type="scientific">Phocaeicola plebeius</name>
    <dbReference type="NCBI Taxonomy" id="310297"/>
    <lineage>
        <taxon>Bacteria</taxon>
        <taxon>Pseudomonadati</taxon>
        <taxon>Bacteroidota</taxon>
        <taxon>Bacteroidia</taxon>
        <taxon>Bacteroidales</taxon>
        <taxon>Bacteroidaceae</taxon>
        <taxon>Phocaeicola</taxon>
    </lineage>
</organism>
<evidence type="ECO:0000256" key="1">
    <source>
        <dbReference type="SAM" id="MobiDB-lite"/>
    </source>
</evidence>
<gene>
    <name evidence="3" type="ORF">DW653_12270</name>
    <name evidence="2" type="ORF">DXD04_07950</name>
</gene>
<evidence type="ECO:0000313" key="2">
    <source>
        <dbReference type="EMBL" id="RGK56167.1"/>
    </source>
</evidence>
<evidence type="ECO:0000313" key="3">
    <source>
        <dbReference type="EMBL" id="RHF88477.1"/>
    </source>
</evidence>
<protein>
    <submittedName>
        <fullName evidence="2">Uncharacterized protein</fullName>
    </submittedName>
</protein>
<accession>A0A3E4N2G4</accession>
<dbReference type="Proteomes" id="UP000283485">
    <property type="component" value="Unassembled WGS sequence"/>
</dbReference>
<feature type="compositionally biased region" description="Basic and acidic residues" evidence="1">
    <location>
        <begin position="68"/>
        <end position="79"/>
    </location>
</feature>
<reference evidence="4 5" key="1">
    <citation type="submission" date="2018-08" db="EMBL/GenBank/DDBJ databases">
        <title>A genome reference for cultivated species of the human gut microbiota.</title>
        <authorList>
            <person name="Zou Y."/>
            <person name="Xue W."/>
            <person name="Luo G."/>
        </authorList>
    </citation>
    <scope>NUCLEOTIDE SEQUENCE [LARGE SCALE GENOMIC DNA]</scope>
    <source>
        <strain evidence="3 5">AM23-23</strain>
        <strain evidence="2 4">TF10-3AC</strain>
    </source>
</reference>
<keyword evidence="4" id="KW-1185">Reference proteome</keyword>
<dbReference type="EMBL" id="QSQT01000012">
    <property type="protein sequence ID" value="RGK56167.1"/>
    <property type="molecule type" value="Genomic_DNA"/>
</dbReference>
<dbReference type="EMBL" id="QRHQ01000026">
    <property type="protein sequence ID" value="RHF88477.1"/>
    <property type="molecule type" value="Genomic_DNA"/>
</dbReference>
<feature type="region of interest" description="Disordered" evidence="1">
    <location>
        <begin position="50"/>
        <end position="92"/>
    </location>
</feature>
<sequence>MFFKFPIRTIVQEEHEGTSLPYNNIRHGMYSLYKVMNRAGANRESLLPYAQAPMKKKSTENAAPMSARHYESENARRDASAQASPRLPHARG</sequence>
<dbReference type="AlphaFoldDB" id="A0A3E4N2G4"/>
<proteinExistence type="predicted"/>
<evidence type="ECO:0000313" key="5">
    <source>
        <dbReference type="Proteomes" id="UP000283485"/>
    </source>
</evidence>
<dbReference type="Proteomes" id="UP000260862">
    <property type="component" value="Unassembled WGS sequence"/>
</dbReference>